<dbReference type="EMBL" id="JATAAI010000035">
    <property type="protein sequence ID" value="KAK1735075.1"/>
    <property type="molecule type" value="Genomic_DNA"/>
</dbReference>
<dbReference type="PANTHER" id="PTHR14513">
    <property type="entry name" value="PROTECTION OF TELOMERES 1"/>
    <property type="match status" value="1"/>
</dbReference>
<keyword evidence="8" id="KW-1185">Reference proteome</keyword>
<reference evidence="7" key="1">
    <citation type="submission" date="2023-06" db="EMBL/GenBank/DDBJ databases">
        <title>Survivors Of The Sea: Transcriptome response of Skeletonema marinoi to long-term dormancy.</title>
        <authorList>
            <person name="Pinder M.I.M."/>
            <person name="Kourtchenko O."/>
            <person name="Robertson E.K."/>
            <person name="Larsson T."/>
            <person name="Maumus F."/>
            <person name="Osuna-Cruz C.M."/>
            <person name="Vancaester E."/>
            <person name="Stenow R."/>
            <person name="Vandepoele K."/>
            <person name="Ploug H."/>
            <person name="Bruchert V."/>
            <person name="Godhe A."/>
            <person name="Topel M."/>
        </authorList>
    </citation>
    <scope>NUCLEOTIDE SEQUENCE</scope>
    <source>
        <strain evidence="7">R05AC</strain>
    </source>
</reference>
<dbReference type="PANTHER" id="PTHR14513:SF0">
    <property type="entry name" value="PROTECTION OF TELOMERES PROTEIN 1"/>
    <property type="match status" value="1"/>
</dbReference>
<dbReference type="GO" id="GO:0010521">
    <property type="term" value="F:telomerase inhibitor activity"/>
    <property type="evidence" value="ECO:0007669"/>
    <property type="project" value="TreeGrafter"/>
</dbReference>
<evidence type="ECO:0000256" key="5">
    <source>
        <dbReference type="SAM" id="MobiDB-lite"/>
    </source>
</evidence>
<comment type="subcellular location">
    <subcellularLocation>
        <location evidence="1">Chromosome</location>
        <location evidence="1">Telomere</location>
    </subcellularLocation>
</comment>
<dbReference type="GO" id="GO:0000783">
    <property type="term" value="C:nuclear telomere cap complex"/>
    <property type="evidence" value="ECO:0007669"/>
    <property type="project" value="TreeGrafter"/>
</dbReference>
<keyword evidence="3" id="KW-0779">Telomere</keyword>
<organism evidence="7 8">
    <name type="scientific">Skeletonema marinoi</name>
    <dbReference type="NCBI Taxonomy" id="267567"/>
    <lineage>
        <taxon>Eukaryota</taxon>
        <taxon>Sar</taxon>
        <taxon>Stramenopiles</taxon>
        <taxon>Ochrophyta</taxon>
        <taxon>Bacillariophyta</taxon>
        <taxon>Coscinodiscophyceae</taxon>
        <taxon>Thalassiosirophycidae</taxon>
        <taxon>Thalassiosirales</taxon>
        <taxon>Skeletonemataceae</taxon>
        <taxon>Skeletonema</taxon>
        <taxon>Skeletonema marinoi-dohrnii complex</taxon>
    </lineage>
</organism>
<dbReference type="Gene3D" id="2.40.50.140">
    <property type="entry name" value="Nucleic acid-binding proteins"/>
    <property type="match status" value="1"/>
</dbReference>
<feature type="region of interest" description="Disordered" evidence="5">
    <location>
        <begin position="339"/>
        <end position="371"/>
    </location>
</feature>
<feature type="compositionally biased region" description="Polar residues" evidence="5">
    <location>
        <begin position="362"/>
        <end position="371"/>
    </location>
</feature>
<dbReference type="Proteomes" id="UP001224775">
    <property type="component" value="Unassembled WGS sequence"/>
</dbReference>
<protein>
    <submittedName>
        <fullName evidence="7">Protection of telomeres protein 1</fullName>
    </submittedName>
</protein>
<evidence type="ECO:0000313" key="8">
    <source>
        <dbReference type="Proteomes" id="UP001224775"/>
    </source>
</evidence>
<feature type="region of interest" description="Disordered" evidence="5">
    <location>
        <begin position="502"/>
        <end position="522"/>
    </location>
</feature>
<gene>
    <name evidence="7" type="ORF">QTG54_014141</name>
</gene>
<dbReference type="GO" id="GO:0016233">
    <property type="term" value="P:telomere capping"/>
    <property type="evidence" value="ECO:0007669"/>
    <property type="project" value="TreeGrafter"/>
</dbReference>
<dbReference type="GO" id="GO:0032210">
    <property type="term" value="P:regulation of telomere maintenance via telomerase"/>
    <property type="evidence" value="ECO:0007669"/>
    <property type="project" value="TreeGrafter"/>
</dbReference>
<keyword evidence="2" id="KW-0158">Chromosome</keyword>
<evidence type="ECO:0000256" key="1">
    <source>
        <dbReference type="ARBA" id="ARBA00004574"/>
    </source>
</evidence>
<dbReference type="AlphaFoldDB" id="A0AAD9D6V4"/>
<dbReference type="InterPro" id="IPR028389">
    <property type="entry name" value="POT1"/>
</dbReference>
<feature type="domain" description="Telomeric single stranded DNA binding POT1/Cdc13" evidence="6">
    <location>
        <begin position="397"/>
        <end position="494"/>
    </location>
</feature>
<dbReference type="SUPFAM" id="SSF50249">
    <property type="entry name" value="Nucleic acid-binding proteins"/>
    <property type="match status" value="1"/>
</dbReference>
<comment type="caution">
    <text evidence="7">The sequence shown here is derived from an EMBL/GenBank/DDBJ whole genome shotgun (WGS) entry which is preliminary data.</text>
</comment>
<dbReference type="InterPro" id="IPR011564">
    <property type="entry name" value="Telomer_end-bd_POT1/Cdc13"/>
</dbReference>
<dbReference type="GO" id="GO:0098505">
    <property type="term" value="F:G-rich strand telomeric DNA binding"/>
    <property type="evidence" value="ECO:0007669"/>
    <property type="project" value="TreeGrafter"/>
</dbReference>
<feature type="compositionally biased region" description="Low complexity" evidence="5">
    <location>
        <begin position="347"/>
        <end position="361"/>
    </location>
</feature>
<proteinExistence type="predicted"/>
<accession>A0AAD9D6V4</accession>
<evidence type="ECO:0000256" key="3">
    <source>
        <dbReference type="ARBA" id="ARBA00022895"/>
    </source>
</evidence>
<evidence type="ECO:0000259" key="6">
    <source>
        <dbReference type="Pfam" id="PF02765"/>
    </source>
</evidence>
<evidence type="ECO:0000256" key="2">
    <source>
        <dbReference type="ARBA" id="ARBA00022454"/>
    </source>
</evidence>
<keyword evidence="4" id="KW-0238">DNA-binding</keyword>
<evidence type="ECO:0000313" key="7">
    <source>
        <dbReference type="EMBL" id="KAK1735075.1"/>
    </source>
</evidence>
<sequence>MDLSSSSVNLGLCRVVKVWSVRLTRRMDRLNEEMLVFNNHGQTNNNEHRFGAWEDDGPLNTIYKKVFSIEVVQLDNGTEENNNPSSSTSLSIPGFCNPMMTDQSSAAAARRRRRHAVRRVRIFFYNRYAAVMDALFDQLSDDFCKKRKSPVLLSLVNVPPECIIPASVSMSAPATTCITTNPQLQQYVNNPFGDDKLGVSSPYCICIGDKSSMKLGDDGKKIRFDGEGRGTATEIRLVEAPVGWNMDNLPSDDVADGITMNDKIVSATSIRGGEAYFLESESRLLRRYLHMLKRQKEEGEIEFQHSVFNAEEYEMAAASGLRNDVQNVGIAGLRGTVGAARQSGNGSNTAATSEEANAENTDPNANSASNSGVIIRPRSVASLGSLSAMLIQGRRDAITVYGVVLGFSPPRITRMNTYMVSIVLIDETIPTSREVGTETEKELHVPSITLNLFVKQKSELPPVRSAGDVICCQKVLLQEYNNEPQLRAKKNSNIIVVRPREARSPEETLHNSTSPEDWSVSDGGHTVDLELTNALWRWGQRRLSTHPTMSPNCYIAISQVSDHVDNFEVSVSGDVTAVVTSILPTPEHLRRSDTPRGFLRLWDGTGPSRSDPMPNNVVNVNAADQSIADPPEQALIRIEKILNAISSAEHPDTTCVGVNAPLALCGRVINAIIWEEDLWNLIQRVGIINIGSFIRLRNINNAMLPSGSRVNCLSVHAKSSLTPLPHDAYEVKMLLKGHDTRLKRGVPTNPTSAILPGKSAPRPQFTTREAAISGFSMLDECLRKPAPATFTVQCEVSHTLPASDLNSIDTLKAFCVKQKDGSAVFRFALHIKDTSAEVDVICHGKVAEGLLGMSAQEVSTSVAKCTQALDTLKVYSSSGSVCEGKIRSVMGKDKRLIFFDDKT</sequence>
<dbReference type="Pfam" id="PF02765">
    <property type="entry name" value="POT1"/>
    <property type="match status" value="1"/>
</dbReference>
<name>A0AAD9D6V4_9STRA</name>
<evidence type="ECO:0000256" key="4">
    <source>
        <dbReference type="ARBA" id="ARBA00023125"/>
    </source>
</evidence>
<dbReference type="InterPro" id="IPR012340">
    <property type="entry name" value="NA-bd_OB-fold"/>
</dbReference>